<accession>A0A0B7A0N1</accession>
<dbReference type="AlphaFoldDB" id="A0A0B7A0N1"/>
<sequence>MEVKYNNSQTLPSADCGSRHELLMTMIKFKHRKLEKKLRPLRFDVYKIPEEYGVEV</sequence>
<organism evidence="1">
    <name type="scientific">Arion vulgaris</name>
    <dbReference type="NCBI Taxonomy" id="1028688"/>
    <lineage>
        <taxon>Eukaryota</taxon>
        <taxon>Metazoa</taxon>
        <taxon>Spiralia</taxon>
        <taxon>Lophotrochozoa</taxon>
        <taxon>Mollusca</taxon>
        <taxon>Gastropoda</taxon>
        <taxon>Heterobranchia</taxon>
        <taxon>Euthyneura</taxon>
        <taxon>Panpulmonata</taxon>
        <taxon>Eupulmonata</taxon>
        <taxon>Stylommatophora</taxon>
        <taxon>Helicina</taxon>
        <taxon>Arionoidea</taxon>
        <taxon>Arionidae</taxon>
        <taxon>Arion</taxon>
    </lineage>
</organism>
<protein>
    <submittedName>
        <fullName evidence="1">Uncharacterized protein</fullName>
    </submittedName>
</protein>
<gene>
    <name evidence="1" type="primary">ORF87037</name>
</gene>
<reference evidence="1" key="1">
    <citation type="submission" date="2014-12" db="EMBL/GenBank/DDBJ databases">
        <title>Insight into the proteome of Arion vulgaris.</title>
        <authorList>
            <person name="Aradska J."/>
            <person name="Bulat T."/>
            <person name="Smidak R."/>
            <person name="Sarate P."/>
            <person name="Gangsoo J."/>
            <person name="Sialana F."/>
            <person name="Bilban M."/>
            <person name="Lubec G."/>
        </authorList>
    </citation>
    <scope>NUCLEOTIDE SEQUENCE</scope>
    <source>
        <tissue evidence="1">Skin</tissue>
    </source>
</reference>
<proteinExistence type="predicted"/>
<evidence type="ECO:0000313" key="1">
    <source>
        <dbReference type="EMBL" id="CEK73505.1"/>
    </source>
</evidence>
<name>A0A0B7A0N1_9EUPU</name>
<dbReference type="EMBL" id="HACG01026640">
    <property type="protein sequence ID" value="CEK73505.1"/>
    <property type="molecule type" value="Transcribed_RNA"/>
</dbReference>